<feature type="compositionally biased region" description="Basic and acidic residues" evidence="9">
    <location>
        <begin position="847"/>
        <end position="856"/>
    </location>
</feature>
<keyword evidence="5" id="KW-0571">Peptide transport</keyword>
<dbReference type="GO" id="GO:0006508">
    <property type="term" value="P:proteolysis"/>
    <property type="evidence" value="ECO:0007669"/>
    <property type="project" value="InterPro"/>
</dbReference>
<evidence type="ECO:0000259" key="13">
    <source>
        <dbReference type="Pfam" id="PF23658"/>
    </source>
</evidence>
<protein>
    <submittedName>
        <fullName evidence="14">OPT oligopeptide transporter protein-domain-containing protein</fullName>
    </submittedName>
</protein>
<accession>A0AAJ0I149</accession>
<evidence type="ECO:0000256" key="1">
    <source>
        <dbReference type="ARBA" id="ARBA00004141"/>
    </source>
</evidence>
<dbReference type="Pfam" id="PF23658">
    <property type="entry name" value="PDZ_CPAF_rel"/>
    <property type="match status" value="1"/>
</dbReference>
<feature type="transmembrane region" description="Helical" evidence="10">
    <location>
        <begin position="1524"/>
        <end position="1539"/>
    </location>
</feature>
<feature type="transmembrane region" description="Helical" evidence="10">
    <location>
        <begin position="1010"/>
        <end position="1026"/>
    </location>
</feature>
<evidence type="ECO:0000256" key="11">
    <source>
        <dbReference type="SAM" id="SignalP"/>
    </source>
</evidence>
<feature type="chain" id="PRO_5042601424" evidence="11">
    <location>
        <begin position="17"/>
        <end position="1596"/>
    </location>
</feature>
<comment type="subcellular location">
    <subcellularLocation>
        <location evidence="1">Membrane</location>
        <topology evidence="1">Multi-pass membrane protein</topology>
    </subcellularLocation>
</comment>
<feature type="domain" description="CPAF-like PDZ" evidence="13">
    <location>
        <begin position="151"/>
        <end position="272"/>
    </location>
</feature>
<keyword evidence="11" id="KW-0732">Signal</keyword>
<feature type="transmembrane region" description="Helical" evidence="10">
    <location>
        <begin position="1313"/>
        <end position="1339"/>
    </location>
</feature>
<feature type="transmembrane region" description="Helical" evidence="10">
    <location>
        <begin position="1470"/>
        <end position="1488"/>
    </location>
</feature>
<evidence type="ECO:0000256" key="4">
    <source>
        <dbReference type="ARBA" id="ARBA00022692"/>
    </source>
</evidence>
<evidence type="ECO:0000313" key="14">
    <source>
        <dbReference type="EMBL" id="KAK3486810.1"/>
    </source>
</evidence>
<dbReference type="Proteomes" id="UP001285908">
    <property type="component" value="Unassembled WGS sequence"/>
</dbReference>
<dbReference type="EMBL" id="JAULSX010000008">
    <property type="protein sequence ID" value="KAK3486810.1"/>
    <property type="molecule type" value="Genomic_DNA"/>
</dbReference>
<organism evidence="14 15">
    <name type="scientific">Neurospora hispaniola</name>
    <dbReference type="NCBI Taxonomy" id="588809"/>
    <lineage>
        <taxon>Eukaryota</taxon>
        <taxon>Fungi</taxon>
        <taxon>Dikarya</taxon>
        <taxon>Ascomycota</taxon>
        <taxon>Pezizomycotina</taxon>
        <taxon>Sordariomycetes</taxon>
        <taxon>Sordariomycetidae</taxon>
        <taxon>Sordariales</taxon>
        <taxon>Sordariaceae</taxon>
        <taxon>Neurospora</taxon>
    </lineage>
</organism>
<dbReference type="InterPro" id="IPR005151">
    <property type="entry name" value="Tail-specific_protease"/>
</dbReference>
<comment type="similarity">
    <text evidence="2">Belongs to the oligopeptide OPT transporter family.</text>
</comment>
<evidence type="ECO:0000256" key="2">
    <source>
        <dbReference type="ARBA" id="ARBA00008807"/>
    </source>
</evidence>
<evidence type="ECO:0000256" key="6">
    <source>
        <dbReference type="ARBA" id="ARBA00022927"/>
    </source>
</evidence>
<feature type="transmembrane region" description="Helical" evidence="10">
    <location>
        <begin position="898"/>
        <end position="919"/>
    </location>
</feature>
<keyword evidence="7 10" id="KW-1133">Transmembrane helix</keyword>
<gene>
    <name evidence="14" type="ORF">B0T23DRAFT_415382</name>
</gene>
<keyword evidence="8 10" id="KW-0472">Membrane</keyword>
<dbReference type="GO" id="GO:0015031">
    <property type="term" value="P:protein transport"/>
    <property type="evidence" value="ECO:0007669"/>
    <property type="project" value="UniProtKB-KW"/>
</dbReference>
<dbReference type="SUPFAM" id="SSF52096">
    <property type="entry name" value="ClpP/crotonase"/>
    <property type="match status" value="1"/>
</dbReference>
<dbReference type="RefSeq" id="XP_062689367.1">
    <property type="nucleotide sequence ID" value="XM_062839589.1"/>
</dbReference>
<dbReference type="GO" id="GO:0008236">
    <property type="term" value="F:serine-type peptidase activity"/>
    <property type="evidence" value="ECO:0007669"/>
    <property type="project" value="InterPro"/>
</dbReference>
<feature type="compositionally biased region" description="Polar residues" evidence="9">
    <location>
        <begin position="302"/>
        <end position="319"/>
    </location>
</feature>
<feature type="transmembrane region" description="Helical" evidence="10">
    <location>
        <begin position="1067"/>
        <end position="1092"/>
    </location>
</feature>
<evidence type="ECO:0000256" key="3">
    <source>
        <dbReference type="ARBA" id="ARBA00022448"/>
    </source>
</evidence>
<comment type="caution">
    <text evidence="14">The sequence shown here is derived from an EMBL/GenBank/DDBJ whole genome shotgun (WGS) entry which is preliminary data.</text>
</comment>
<dbReference type="InterPro" id="IPR004648">
    <property type="entry name" value="Oligpept_transpt"/>
</dbReference>
<dbReference type="Pfam" id="PF03169">
    <property type="entry name" value="OPT"/>
    <property type="match status" value="1"/>
</dbReference>
<dbReference type="GeneID" id="87877211"/>
<feature type="signal peptide" evidence="11">
    <location>
        <begin position="1"/>
        <end position="16"/>
    </location>
</feature>
<evidence type="ECO:0000256" key="8">
    <source>
        <dbReference type="ARBA" id="ARBA00023136"/>
    </source>
</evidence>
<dbReference type="GO" id="GO:0016020">
    <property type="term" value="C:membrane"/>
    <property type="evidence" value="ECO:0007669"/>
    <property type="project" value="UniProtKB-SubCell"/>
</dbReference>
<name>A0AAJ0I149_9PEZI</name>
<feature type="transmembrane region" description="Helical" evidence="10">
    <location>
        <begin position="925"/>
        <end position="942"/>
    </location>
</feature>
<sequence length="1596" mass="179062">MMFFSVLLTLASIIAAHNEVVADDACLQIARSYDIWTKSGGHGDFSNIPGQTAYDCLMSMPVDFERAVKFLDEYLKYLQFQSTLDSLKHPPSGYKTPSIDLLKGFDKIRQKAEKSIYKSQYEFDNDIKSLIHRANEGHLEINLCSQQIFHFQRSPPLVSISSDGLELPKIYTWNDAKLLISGFPNTQVSHLVEINSISTAYFLQAHLARTFQYHDPDARYNHLFPSPVNQYTGLFTGGGWQSYQGLWPGAAHYLLKFHNGTTMQVNTTVTWPATNGPMNYTDGQTLFKAACLPDYAPSLSSFSHSPIAPPQQQLHSNDNGPPPSTEGIYPTPIIRTHQNSLRGYYLNTTNHNDTAVLQIPTFQHTAGINFSQTAQDFLTRAAEQDGKTKLILDLSGNPGGDVIPGLNIFSILFPDLKIRTATRFRATELVKLVGKVYSEVYSTKDGLKEEEEEEVPIDPPFVASVVVRPDQKGRFTGGWEEVFGPELASTETDPVFGYGAFKGVSKGGRKRPFKAEDIVVMTNGECASTCALLISLLRRQGKVRTLVFGGRPRHAPMQAVGGVKGGQYWSLTTIYRHVSRAVELAMSKGTSTSTTILTEEELQRLKELAPADPDPRAAVGTGGFPLRMGWKGEGGVNFRDLYYLEDGDDDEVSGVEKGKWMSTGTVPAQFIYEPAECRRFFTVEMMFRPAKMWEVAREVMFGSGSLVLRRYLRKRRRKKRKKIGIWGRRGRLLYFRRGVAPVRRGLHEMVLVCKLYISQVTDYRRLPPVGGQSYVSSAGGVVVAPNFPFAMDDRDVGSSSLIAEDLDEEEEADLVIHPSELGSESDAFIKENNRRSSSPTSPLDVGTNHDREDAEVGHLPTEDDEVIDPRLRNYPIPLVAKTVDLHNDETEPLLTIRFWILSTLWVIIGCSVSSVYYFKPYSVRLSGYVVQLLSWGMGALMARHFPQKQFTLTLPILQKEIAFNLNPGPWNPKEHALVIVAYWGSTYTAYGLGPLSAMELYYHKRMSRSWAVLFLMTTQLMGYGFAGLYRDVLVRPPGMYYPGVLPNVTLFNAMHRHPSVTKKSLGFFGVVAAAAFVYQWLPGFVMPLLASLPVVCWVGLGKKAAFVLGSGTYGFGLLDFSLDWNYASFLTPLYTPLWATVNRFVGAAVVIWVVYPLAYFLNVNGAQQFAPMSSGTWDAEGNRYNISRILTPTYQLNRTALEEYSPPYWSFSYAMHFFWGFAASTAVLTYAVMFHGRQSWETLRSSLQTISNPFAKKDHKQKKKNVQHRAEFDDPYLKLTAHLPRVPHWWYLALLLFCLVIAIAQLSGGDMQLPWWGLLLITAISALFTFPSGILFGFTNVQIGMDYLSELLAGFLFPGKPIAVLTCTVYGRQILEQCLNLVSDIKFGFYMKIPERELFVAQVYGTLLGPFVNWACMRLIIDTQGPKLMREVMSGTTWNALKTKNFFSLSVIWGVLGPQVFFGGESPYRWVYWGFVVGPLAVMLLWLVQHRLARPKWGKVASVVNPVVMLNGATLFPIYPTTNLTTSALVAVVFMGYAYRYHPVWFRKYNYLLGAGLDCGAQLVQMAMILVVDLPNVTMPHWWGNDAVAVDKCYPV</sequence>
<keyword evidence="4 10" id="KW-0812">Transmembrane</keyword>
<evidence type="ECO:0000313" key="15">
    <source>
        <dbReference type="Proteomes" id="UP001285908"/>
    </source>
</evidence>
<evidence type="ECO:0000256" key="5">
    <source>
        <dbReference type="ARBA" id="ARBA00022856"/>
    </source>
</evidence>
<feature type="region of interest" description="Disordered" evidence="9">
    <location>
        <begin position="302"/>
        <end position="329"/>
    </location>
</feature>
<dbReference type="InterPro" id="IPR004813">
    <property type="entry name" value="OPT"/>
</dbReference>
<dbReference type="GO" id="GO:0035673">
    <property type="term" value="F:oligopeptide transmembrane transporter activity"/>
    <property type="evidence" value="ECO:0007669"/>
    <property type="project" value="InterPro"/>
</dbReference>
<evidence type="ECO:0000256" key="10">
    <source>
        <dbReference type="SAM" id="Phobius"/>
    </source>
</evidence>
<dbReference type="InterPro" id="IPR029045">
    <property type="entry name" value="ClpP/crotonase-like_dom_sf"/>
</dbReference>
<dbReference type="NCBIfam" id="TIGR00728">
    <property type="entry name" value="OPT_sfam"/>
    <property type="match status" value="1"/>
</dbReference>
<feature type="region of interest" description="Disordered" evidence="9">
    <location>
        <begin position="829"/>
        <end position="858"/>
    </location>
</feature>
<evidence type="ECO:0000256" key="7">
    <source>
        <dbReference type="ARBA" id="ARBA00022989"/>
    </source>
</evidence>
<feature type="transmembrane region" description="Helical" evidence="10">
    <location>
        <begin position="1399"/>
        <end position="1421"/>
    </location>
</feature>
<feature type="domain" description="Tail specific protease" evidence="12">
    <location>
        <begin position="353"/>
        <end position="543"/>
    </location>
</feature>
<keyword evidence="15" id="KW-1185">Reference proteome</keyword>
<feature type="transmembrane region" description="Helical" evidence="10">
    <location>
        <begin position="1289"/>
        <end position="1307"/>
    </location>
</feature>
<dbReference type="Pfam" id="PF03572">
    <property type="entry name" value="Peptidase_S41"/>
    <property type="match status" value="1"/>
</dbReference>
<feature type="transmembrane region" description="Helical" evidence="10">
    <location>
        <begin position="1446"/>
        <end position="1464"/>
    </location>
</feature>
<dbReference type="Gene3D" id="3.90.226.10">
    <property type="entry name" value="2-enoyl-CoA Hydratase, Chain A, domain 1"/>
    <property type="match status" value="1"/>
</dbReference>
<feature type="transmembrane region" description="Helical" evidence="10">
    <location>
        <begin position="1551"/>
        <end position="1572"/>
    </location>
</feature>
<evidence type="ECO:0000259" key="12">
    <source>
        <dbReference type="Pfam" id="PF03572"/>
    </source>
</evidence>
<keyword evidence="6" id="KW-0653">Protein transport</keyword>
<dbReference type="PANTHER" id="PTHR22601">
    <property type="entry name" value="ISP4 LIKE PROTEIN"/>
    <property type="match status" value="1"/>
</dbReference>
<reference evidence="14 15" key="1">
    <citation type="journal article" date="2023" name="Mol. Phylogenet. Evol.">
        <title>Genome-scale phylogeny and comparative genomics of the fungal order Sordariales.</title>
        <authorList>
            <person name="Hensen N."/>
            <person name="Bonometti L."/>
            <person name="Westerberg I."/>
            <person name="Brannstrom I.O."/>
            <person name="Guillou S."/>
            <person name="Cros-Aarteil S."/>
            <person name="Calhoun S."/>
            <person name="Haridas S."/>
            <person name="Kuo A."/>
            <person name="Mondo S."/>
            <person name="Pangilinan J."/>
            <person name="Riley R."/>
            <person name="LaButti K."/>
            <person name="Andreopoulos B."/>
            <person name="Lipzen A."/>
            <person name="Chen C."/>
            <person name="Yan M."/>
            <person name="Daum C."/>
            <person name="Ng V."/>
            <person name="Clum A."/>
            <person name="Steindorff A."/>
            <person name="Ohm R.A."/>
            <person name="Martin F."/>
            <person name="Silar P."/>
            <person name="Natvig D.O."/>
            <person name="Lalanne C."/>
            <person name="Gautier V."/>
            <person name="Ament-Velasquez S.L."/>
            <person name="Kruys A."/>
            <person name="Hutchinson M.I."/>
            <person name="Powell A.J."/>
            <person name="Barry K."/>
            <person name="Miller A.N."/>
            <person name="Grigoriev I.V."/>
            <person name="Debuchy R."/>
            <person name="Gladieux P."/>
            <person name="Hiltunen Thoren M."/>
            <person name="Johannesson H."/>
        </authorList>
    </citation>
    <scope>NUCLEOTIDE SEQUENCE [LARGE SCALE GENOMIC DNA]</scope>
    <source>
        <strain evidence="14 15">FGSC 10403</strain>
    </source>
</reference>
<evidence type="ECO:0000256" key="9">
    <source>
        <dbReference type="SAM" id="MobiDB-lite"/>
    </source>
</evidence>
<keyword evidence="3" id="KW-0813">Transport</keyword>
<dbReference type="InterPro" id="IPR056186">
    <property type="entry name" value="PDZ_CPAF-rel"/>
</dbReference>
<proteinExistence type="inferred from homology"/>
<feature type="transmembrane region" description="Helical" evidence="10">
    <location>
        <begin position="1213"/>
        <end position="1234"/>
    </location>
</feature>
<feature type="transmembrane region" description="Helical" evidence="10">
    <location>
        <begin position="1134"/>
        <end position="1155"/>
    </location>
</feature>